<accession>A0A834TN33</accession>
<sequence length="26" mass="3246">MEDKKGGGDQVGKRRRYRWLRILRRD</sequence>
<evidence type="ECO:0000313" key="2">
    <source>
        <dbReference type="Proteomes" id="UP000634136"/>
    </source>
</evidence>
<comment type="caution">
    <text evidence="1">The sequence shown here is derived from an EMBL/GenBank/DDBJ whole genome shotgun (WGS) entry which is preliminary data.</text>
</comment>
<evidence type="ECO:0000313" key="1">
    <source>
        <dbReference type="EMBL" id="KAF7824547.1"/>
    </source>
</evidence>
<gene>
    <name evidence="1" type="ORF">G2W53_022691</name>
</gene>
<proteinExistence type="predicted"/>
<dbReference type="Proteomes" id="UP000634136">
    <property type="component" value="Unassembled WGS sequence"/>
</dbReference>
<name>A0A834TN33_9FABA</name>
<dbReference type="EMBL" id="JAAIUW010000007">
    <property type="protein sequence ID" value="KAF7824547.1"/>
    <property type="molecule type" value="Genomic_DNA"/>
</dbReference>
<protein>
    <submittedName>
        <fullName evidence="1">Uncharacterized protein</fullName>
    </submittedName>
</protein>
<keyword evidence="2" id="KW-1185">Reference proteome</keyword>
<reference evidence="1" key="1">
    <citation type="submission" date="2020-09" db="EMBL/GenBank/DDBJ databases">
        <title>Genome-Enabled Discovery of Anthraquinone Biosynthesis in Senna tora.</title>
        <authorList>
            <person name="Kang S.-H."/>
            <person name="Pandey R.P."/>
            <person name="Lee C.-M."/>
            <person name="Sim J.-S."/>
            <person name="Jeong J.-T."/>
            <person name="Choi B.-S."/>
            <person name="Jung M."/>
            <person name="Ginzburg D."/>
            <person name="Zhao K."/>
            <person name="Won S.Y."/>
            <person name="Oh T.-J."/>
            <person name="Yu Y."/>
            <person name="Kim N.-H."/>
            <person name="Lee O.R."/>
            <person name="Lee T.-H."/>
            <person name="Bashyal P."/>
            <person name="Kim T.-S."/>
            <person name="Lee W.-H."/>
            <person name="Kawkins C."/>
            <person name="Kim C.-K."/>
            <person name="Kim J.S."/>
            <person name="Ahn B.O."/>
            <person name="Rhee S.Y."/>
            <person name="Sohng J.K."/>
        </authorList>
    </citation>
    <scope>NUCLEOTIDE SEQUENCE</scope>
    <source>
        <tissue evidence="1">Leaf</tissue>
    </source>
</reference>
<organism evidence="1 2">
    <name type="scientific">Senna tora</name>
    <dbReference type="NCBI Taxonomy" id="362788"/>
    <lineage>
        <taxon>Eukaryota</taxon>
        <taxon>Viridiplantae</taxon>
        <taxon>Streptophyta</taxon>
        <taxon>Embryophyta</taxon>
        <taxon>Tracheophyta</taxon>
        <taxon>Spermatophyta</taxon>
        <taxon>Magnoliopsida</taxon>
        <taxon>eudicotyledons</taxon>
        <taxon>Gunneridae</taxon>
        <taxon>Pentapetalae</taxon>
        <taxon>rosids</taxon>
        <taxon>fabids</taxon>
        <taxon>Fabales</taxon>
        <taxon>Fabaceae</taxon>
        <taxon>Caesalpinioideae</taxon>
        <taxon>Cassia clade</taxon>
        <taxon>Senna</taxon>
    </lineage>
</organism>
<dbReference type="AlphaFoldDB" id="A0A834TN33"/>